<feature type="compositionally biased region" description="Basic and acidic residues" evidence="5">
    <location>
        <begin position="85"/>
        <end position="103"/>
    </location>
</feature>
<evidence type="ECO:0000256" key="1">
    <source>
        <dbReference type="ARBA" id="ARBA00022723"/>
    </source>
</evidence>
<dbReference type="GO" id="GO:0006355">
    <property type="term" value="P:regulation of DNA-templated transcription"/>
    <property type="evidence" value="ECO:0007669"/>
    <property type="project" value="TreeGrafter"/>
</dbReference>
<dbReference type="GO" id="GO:0006325">
    <property type="term" value="P:chromatin organization"/>
    <property type="evidence" value="ECO:0007669"/>
    <property type="project" value="UniProtKB-KW"/>
</dbReference>
<dbReference type="STRING" id="42251.A0A2T6ZL38"/>
<feature type="domain" description="Zinc finger PHD-type" evidence="6">
    <location>
        <begin position="33"/>
        <end position="77"/>
    </location>
</feature>
<dbReference type="PANTHER" id="PTHR46462">
    <property type="entry name" value="UPSET, ISOFORM A"/>
    <property type="match status" value="1"/>
</dbReference>
<evidence type="ECO:0000259" key="6">
    <source>
        <dbReference type="SMART" id="SM00249"/>
    </source>
</evidence>
<feature type="compositionally biased region" description="Basic and acidic residues" evidence="5">
    <location>
        <begin position="352"/>
        <end position="371"/>
    </location>
</feature>
<dbReference type="PROSITE" id="PS01359">
    <property type="entry name" value="ZF_PHD_1"/>
    <property type="match status" value="1"/>
</dbReference>
<feature type="compositionally biased region" description="Basic and acidic residues" evidence="5">
    <location>
        <begin position="588"/>
        <end position="598"/>
    </location>
</feature>
<dbReference type="AlphaFoldDB" id="A0A2T6ZL38"/>
<sequence length="775" mass="84508">MTENPTIPSTPGPSQPPSLTNSTTPEDASGEIDCICEISDDDGFTICCDKCDKWQHIVCIQLDRDNLPEDYICFKCSPNSSHSMDVQKAKDFQRQRREEEQAKRSHKKKRPAGTSHKRRELANGTNGITSGKISSSTEKTGMQGPGKSVSPKEMQQPSRKKGHRVSAQPNNNAGLNPSVAHHTILINAPNAKVPPETPSARNGETESDTDPEKPTRHLSEGFTDLGNSPNKYTSADVQRFLSLVMPVSSPDAPNPLEQHVYLNRQELASPGLPKASPNGNGNSRKQRRTNASTESMVSSKRPSPDRQSVPLKKEEDEESRSVSPPLSRGKPRSRDLTPSMLQDVAVEQGEMTGREARKFKEVLSRIEKQQQEEQQPQTAKRRKRNSTVSLTPGTSSLHNMGIDTRDCIKVADSRSGPNHGSVEYSVTDAGVGRRPSDSPVSSDERIARRTASYSPVGQLAQGSDTLKHAIKTIVSPVRPQYEDRAIQTDPIEEEIPWWSPAAVKAPPRPPRLPLRKRLMQSLLRDREEAAAAVLEDKKRKLGAVSQDPENMPSPKIPRLSNSESARGTTVSSSLDAKGSLDVLLPPHTQDKQSSEKTRLNLPQDKPRVNGYRNSSLQVQLPSGLGAVNGPSTPTPQCSLPSAPHSASISYNYVNLSGSALNSNMVSPSPTKTRKISLEDYGKRRHRSDPVEKSDEKSSVKATNDGPTTWTNLSKPSMVPLMEESTNIADPTSSMLPIATAPPPPATNSSKLVMEPVGVPPTPKDQRMASLSSSVR</sequence>
<evidence type="ECO:0000256" key="2">
    <source>
        <dbReference type="ARBA" id="ARBA00022771"/>
    </source>
</evidence>
<dbReference type="Pfam" id="PF20826">
    <property type="entry name" value="PHD_5"/>
    <property type="match status" value="1"/>
</dbReference>
<accession>A0A2T6ZL38</accession>
<dbReference type="GO" id="GO:0008270">
    <property type="term" value="F:zinc ion binding"/>
    <property type="evidence" value="ECO:0007669"/>
    <property type="project" value="UniProtKB-KW"/>
</dbReference>
<feature type="region of interest" description="Disordered" evidence="5">
    <location>
        <begin position="190"/>
        <end position="231"/>
    </location>
</feature>
<reference evidence="7 8" key="1">
    <citation type="submission" date="2017-04" db="EMBL/GenBank/DDBJ databases">
        <title>Draft genome sequence of Tuber borchii Vittad., a whitish edible truffle.</title>
        <authorList>
            <consortium name="DOE Joint Genome Institute"/>
            <person name="Murat C."/>
            <person name="Kuo A."/>
            <person name="Barry K.W."/>
            <person name="Clum A."/>
            <person name="Dockter R.B."/>
            <person name="Fauchery L."/>
            <person name="Iotti M."/>
            <person name="Kohler A."/>
            <person name="Labutti K."/>
            <person name="Lindquist E.A."/>
            <person name="Lipzen A."/>
            <person name="Ohm R.A."/>
            <person name="Wang M."/>
            <person name="Grigoriev I.V."/>
            <person name="Zambonelli A."/>
            <person name="Martin F.M."/>
        </authorList>
    </citation>
    <scope>NUCLEOTIDE SEQUENCE [LARGE SCALE GENOMIC DNA]</scope>
    <source>
        <strain evidence="7 8">Tbo3840</strain>
    </source>
</reference>
<dbReference type="PANTHER" id="PTHR46462:SF3">
    <property type="entry name" value="UPSET, ISOFORM A"/>
    <property type="match status" value="1"/>
</dbReference>
<proteinExistence type="predicted"/>
<feature type="compositionally biased region" description="Polar residues" evidence="5">
    <location>
        <begin position="123"/>
        <end position="140"/>
    </location>
</feature>
<feature type="compositionally biased region" description="Basic and acidic residues" evidence="5">
    <location>
        <begin position="210"/>
        <end position="219"/>
    </location>
</feature>
<keyword evidence="2" id="KW-0863">Zinc-finger</keyword>
<dbReference type="InterPro" id="IPR019786">
    <property type="entry name" value="Zinc_finger_PHD-type_CS"/>
</dbReference>
<feature type="region of interest" description="Disordered" evidence="5">
    <location>
        <begin position="621"/>
        <end position="640"/>
    </location>
</feature>
<name>A0A2T6ZL38_TUBBO</name>
<dbReference type="InterPro" id="IPR013083">
    <property type="entry name" value="Znf_RING/FYVE/PHD"/>
</dbReference>
<dbReference type="Gene3D" id="3.30.40.10">
    <property type="entry name" value="Zinc/RING finger domain, C3HC4 (zinc finger)"/>
    <property type="match status" value="1"/>
</dbReference>
<feature type="region of interest" description="Disordered" evidence="5">
    <location>
        <begin position="269"/>
        <end position="458"/>
    </location>
</feature>
<feature type="compositionally biased region" description="Polar residues" evidence="5">
    <location>
        <begin position="277"/>
        <end position="301"/>
    </location>
</feature>
<feature type="compositionally biased region" description="Polar residues" evidence="5">
    <location>
        <begin position="17"/>
        <end position="26"/>
    </location>
</feature>
<feature type="compositionally biased region" description="Polar residues" evidence="5">
    <location>
        <begin position="386"/>
        <end position="398"/>
    </location>
</feature>
<feature type="compositionally biased region" description="Polar residues" evidence="5">
    <location>
        <begin position="699"/>
        <end position="714"/>
    </location>
</feature>
<evidence type="ECO:0000256" key="5">
    <source>
        <dbReference type="SAM" id="MobiDB-lite"/>
    </source>
</evidence>
<feature type="compositionally biased region" description="Polar residues" evidence="5">
    <location>
        <begin position="723"/>
        <end position="734"/>
    </location>
</feature>
<feature type="region of interest" description="Disordered" evidence="5">
    <location>
        <begin position="661"/>
        <end position="775"/>
    </location>
</feature>
<dbReference type="CDD" id="cd15550">
    <property type="entry name" value="PHD_MLL5"/>
    <property type="match status" value="1"/>
</dbReference>
<evidence type="ECO:0000313" key="7">
    <source>
        <dbReference type="EMBL" id="PUU76209.1"/>
    </source>
</evidence>
<feature type="region of interest" description="Disordered" evidence="5">
    <location>
        <begin position="1"/>
        <end position="26"/>
    </location>
</feature>
<keyword evidence="4" id="KW-0156">Chromatin regulator</keyword>
<keyword evidence="3" id="KW-0862">Zinc</keyword>
<dbReference type="OrthoDB" id="20872at2759"/>
<feature type="compositionally biased region" description="Basic residues" evidence="5">
    <location>
        <begin position="104"/>
        <end position="119"/>
    </location>
</feature>
<evidence type="ECO:0000256" key="4">
    <source>
        <dbReference type="ARBA" id="ARBA00022853"/>
    </source>
</evidence>
<protein>
    <recommendedName>
        <fullName evidence="6">Zinc finger PHD-type domain-containing protein</fullName>
    </recommendedName>
</protein>
<feature type="region of interest" description="Disordered" evidence="5">
    <location>
        <begin position="539"/>
        <end position="612"/>
    </location>
</feature>
<dbReference type="InterPro" id="IPR011011">
    <property type="entry name" value="Znf_FYVE_PHD"/>
</dbReference>
<evidence type="ECO:0000256" key="3">
    <source>
        <dbReference type="ARBA" id="ARBA00022833"/>
    </source>
</evidence>
<keyword evidence="1" id="KW-0479">Metal-binding</keyword>
<feature type="region of interest" description="Disordered" evidence="5">
    <location>
        <begin position="81"/>
        <end position="177"/>
    </location>
</feature>
<dbReference type="SUPFAM" id="SSF57903">
    <property type="entry name" value="FYVE/PHD zinc finger"/>
    <property type="match status" value="1"/>
</dbReference>
<feature type="compositionally biased region" description="Basic and acidic residues" evidence="5">
    <location>
        <begin position="403"/>
        <end position="412"/>
    </location>
</feature>
<dbReference type="SMART" id="SM00249">
    <property type="entry name" value="PHD"/>
    <property type="match status" value="1"/>
</dbReference>
<feature type="compositionally biased region" description="Basic and acidic residues" evidence="5">
    <location>
        <begin position="675"/>
        <end position="698"/>
    </location>
</feature>
<feature type="compositionally biased region" description="Polar residues" evidence="5">
    <location>
        <begin position="661"/>
        <end position="670"/>
    </location>
</feature>
<evidence type="ECO:0000313" key="8">
    <source>
        <dbReference type="Proteomes" id="UP000244722"/>
    </source>
</evidence>
<dbReference type="InterPro" id="IPR001965">
    <property type="entry name" value="Znf_PHD"/>
</dbReference>
<dbReference type="GO" id="GO:0070210">
    <property type="term" value="C:Rpd3L-Expanded complex"/>
    <property type="evidence" value="ECO:0007669"/>
    <property type="project" value="TreeGrafter"/>
</dbReference>
<gene>
    <name evidence="7" type="ORF">B9Z19DRAFT_991377</name>
</gene>
<comment type="caution">
    <text evidence="7">The sequence shown here is derived from an EMBL/GenBank/DDBJ whole genome shotgun (WGS) entry which is preliminary data.</text>
</comment>
<dbReference type="EMBL" id="NESQ01000197">
    <property type="protein sequence ID" value="PUU76209.1"/>
    <property type="molecule type" value="Genomic_DNA"/>
</dbReference>
<feature type="compositionally biased region" description="Polar residues" evidence="5">
    <location>
        <begin position="559"/>
        <end position="574"/>
    </location>
</feature>
<dbReference type="GO" id="GO:0034967">
    <property type="term" value="C:Set3 complex"/>
    <property type="evidence" value="ECO:0007669"/>
    <property type="project" value="TreeGrafter"/>
</dbReference>
<dbReference type="Proteomes" id="UP000244722">
    <property type="component" value="Unassembled WGS sequence"/>
</dbReference>
<organism evidence="7 8">
    <name type="scientific">Tuber borchii</name>
    <name type="common">White truffle</name>
    <dbReference type="NCBI Taxonomy" id="42251"/>
    <lineage>
        <taxon>Eukaryota</taxon>
        <taxon>Fungi</taxon>
        <taxon>Dikarya</taxon>
        <taxon>Ascomycota</taxon>
        <taxon>Pezizomycotina</taxon>
        <taxon>Pezizomycetes</taxon>
        <taxon>Pezizales</taxon>
        <taxon>Tuberaceae</taxon>
        <taxon>Tuber</taxon>
    </lineage>
</organism>
<keyword evidence="8" id="KW-1185">Reference proteome</keyword>
<feature type="compositionally biased region" description="Polar residues" evidence="5">
    <location>
        <begin position="629"/>
        <end position="640"/>
    </location>
</feature>